<dbReference type="PANTHER" id="PTHR13710:SF154">
    <property type="entry name" value="RECQ HELICASE, PUTATIVE (AFU_ORTHOLOGUE AFUA_6G14720)-RELATED"/>
    <property type="match status" value="1"/>
</dbReference>
<dbReference type="STRING" id="2594813.A0A395M8H4"/>
<keyword evidence="4" id="KW-0067">ATP-binding</keyword>
<evidence type="ECO:0000259" key="3">
    <source>
        <dbReference type="Pfam" id="PF00270"/>
    </source>
</evidence>
<gene>
    <name evidence="4" type="ORF">FIE12Z_12185</name>
</gene>
<keyword evidence="4" id="KW-0378">Hydrolase</keyword>
<dbReference type="SUPFAM" id="SSF52540">
    <property type="entry name" value="P-loop containing nucleoside triphosphate hydrolases"/>
    <property type="match status" value="1"/>
</dbReference>
<dbReference type="InterPro" id="IPR027417">
    <property type="entry name" value="P-loop_NTPase"/>
</dbReference>
<dbReference type="Gene3D" id="3.40.50.300">
    <property type="entry name" value="P-loop containing nucleotide triphosphate hydrolases"/>
    <property type="match status" value="1"/>
</dbReference>
<organism evidence="4 5">
    <name type="scientific">Fusarium flagelliforme</name>
    <dbReference type="NCBI Taxonomy" id="2675880"/>
    <lineage>
        <taxon>Eukaryota</taxon>
        <taxon>Fungi</taxon>
        <taxon>Dikarya</taxon>
        <taxon>Ascomycota</taxon>
        <taxon>Pezizomycotina</taxon>
        <taxon>Sordariomycetes</taxon>
        <taxon>Hypocreomycetidae</taxon>
        <taxon>Hypocreales</taxon>
        <taxon>Nectriaceae</taxon>
        <taxon>Fusarium</taxon>
        <taxon>Fusarium incarnatum-equiseti species complex</taxon>
    </lineage>
</organism>
<dbReference type="PANTHER" id="PTHR13710">
    <property type="entry name" value="DNA HELICASE RECQ FAMILY MEMBER"/>
    <property type="match status" value="1"/>
</dbReference>
<dbReference type="GO" id="GO:0009378">
    <property type="term" value="F:four-way junction helicase activity"/>
    <property type="evidence" value="ECO:0007669"/>
    <property type="project" value="TreeGrafter"/>
</dbReference>
<dbReference type="GO" id="GO:0005524">
    <property type="term" value="F:ATP binding"/>
    <property type="evidence" value="ECO:0007669"/>
    <property type="project" value="InterPro"/>
</dbReference>
<evidence type="ECO:0000313" key="5">
    <source>
        <dbReference type="Proteomes" id="UP000265631"/>
    </source>
</evidence>
<protein>
    <submittedName>
        <fullName evidence="4">ATP-dependent dna helicase pif1</fullName>
    </submittedName>
</protein>
<accession>A0A395M8H4</accession>
<dbReference type="GO" id="GO:0000724">
    <property type="term" value="P:double-strand break repair via homologous recombination"/>
    <property type="evidence" value="ECO:0007669"/>
    <property type="project" value="TreeGrafter"/>
</dbReference>
<proteinExistence type="inferred from homology"/>
<feature type="region of interest" description="Disordered" evidence="2">
    <location>
        <begin position="308"/>
        <end position="350"/>
    </location>
</feature>
<dbReference type="GO" id="GO:0003676">
    <property type="term" value="F:nucleic acid binding"/>
    <property type="evidence" value="ECO:0007669"/>
    <property type="project" value="InterPro"/>
</dbReference>
<dbReference type="Proteomes" id="UP000265631">
    <property type="component" value="Unassembled WGS sequence"/>
</dbReference>
<dbReference type="AlphaFoldDB" id="A0A395M8H4"/>
<evidence type="ECO:0000256" key="2">
    <source>
        <dbReference type="SAM" id="MobiDB-lite"/>
    </source>
</evidence>
<dbReference type="GO" id="GO:0005694">
    <property type="term" value="C:chromosome"/>
    <property type="evidence" value="ECO:0007669"/>
    <property type="project" value="TreeGrafter"/>
</dbReference>
<reference evidence="4 5" key="1">
    <citation type="journal article" date="2018" name="PLoS Pathog.">
        <title>Evolution of structural diversity of trichothecenes, a family of toxins produced by plant pathogenic and entomopathogenic fungi.</title>
        <authorList>
            <person name="Proctor R.H."/>
            <person name="McCormick S.P."/>
            <person name="Kim H.S."/>
            <person name="Cardoza R.E."/>
            <person name="Stanley A.M."/>
            <person name="Lindo L."/>
            <person name="Kelly A."/>
            <person name="Brown D.W."/>
            <person name="Lee T."/>
            <person name="Vaughan M.M."/>
            <person name="Alexander N.J."/>
            <person name="Busman M."/>
            <person name="Gutierrez S."/>
        </authorList>
    </citation>
    <scope>NUCLEOTIDE SEQUENCE [LARGE SCALE GENOMIC DNA]</scope>
    <source>
        <strain evidence="4 5">NRRL 13405</strain>
    </source>
</reference>
<keyword evidence="4" id="KW-0547">Nucleotide-binding</keyword>
<comment type="caution">
    <text evidence="4">The sequence shown here is derived from an EMBL/GenBank/DDBJ whole genome shotgun (WGS) entry which is preliminary data.</text>
</comment>
<dbReference type="Pfam" id="PF00270">
    <property type="entry name" value="DEAD"/>
    <property type="match status" value="1"/>
</dbReference>
<feature type="domain" description="DEAD/DEAH-box helicase" evidence="3">
    <location>
        <begin position="184"/>
        <end position="259"/>
    </location>
</feature>
<evidence type="ECO:0000256" key="1">
    <source>
        <dbReference type="ARBA" id="ARBA00005446"/>
    </source>
</evidence>
<dbReference type="InterPro" id="IPR011545">
    <property type="entry name" value="DEAD/DEAH_box_helicase_dom"/>
</dbReference>
<dbReference type="EMBL" id="PXXK01000539">
    <property type="protein sequence ID" value="RFN43573.1"/>
    <property type="molecule type" value="Genomic_DNA"/>
</dbReference>
<sequence length="350" mass="38350">MGRRIKGLIVQQVELEAAVADSDDEAADPLTGEAHRQPKVEYVWDIQATHGSRIARNHYAVNLQFPSQLQPEMLSNFREISRLWHQFLARTDGDFGDRKRRAHTHNDTSMPIADRAAKRQQLIIDREATSPRLPLDSDIARCYEDAEIDAGLKRMLGEDAGWKTPQQRDGMYRIMRLENNGIRSELVIVVLPTGGSKSIFFMLPAFMEDERGRNGGPVSIVVVPFVSLVQDLVSRARELGIDCMEWRSDIDQEREERQRDARLVVVSADVALPRAAGAANRAAPVWVPAGNAYCDAAGFDGGLVPGATAGTGGNNHPSSDDEGEYSVPSGAGKAGKDSNRGRSGSCDEGD</sequence>
<keyword evidence="5" id="KW-1185">Reference proteome</keyword>
<keyword evidence="4" id="KW-0347">Helicase</keyword>
<dbReference type="GO" id="GO:0005737">
    <property type="term" value="C:cytoplasm"/>
    <property type="evidence" value="ECO:0007669"/>
    <property type="project" value="TreeGrafter"/>
</dbReference>
<comment type="similarity">
    <text evidence="1">Belongs to the helicase family. RecQ subfamily.</text>
</comment>
<evidence type="ECO:0000313" key="4">
    <source>
        <dbReference type="EMBL" id="RFN43573.1"/>
    </source>
</evidence>
<name>A0A395M8H4_9HYPO</name>
<dbReference type="GO" id="GO:0043138">
    <property type="term" value="F:3'-5' DNA helicase activity"/>
    <property type="evidence" value="ECO:0007669"/>
    <property type="project" value="TreeGrafter"/>
</dbReference>